<dbReference type="EMBL" id="JAGSOV010000035">
    <property type="protein sequence ID" value="MCO1656498.1"/>
    <property type="molecule type" value="Genomic_DNA"/>
</dbReference>
<evidence type="ECO:0000256" key="1">
    <source>
        <dbReference type="SAM" id="MobiDB-lite"/>
    </source>
</evidence>
<organism evidence="2 3">
    <name type="scientific">Pseudonocardia humida</name>
    <dbReference type="NCBI Taxonomy" id="2800819"/>
    <lineage>
        <taxon>Bacteria</taxon>
        <taxon>Bacillati</taxon>
        <taxon>Actinomycetota</taxon>
        <taxon>Actinomycetes</taxon>
        <taxon>Pseudonocardiales</taxon>
        <taxon>Pseudonocardiaceae</taxon>
        <taxon>Pseudonocardia</taxon>
    </lineage>
</organism>
<comment type="caution">
    <text evidence="2">The sequence shown here is derived from an EMBL/GenBank/DDBJ whole genome shotgun (WGS) entry which is preliminary data.</text>
</comment>
<evidence type="ECO:0000313" key="3">
    <source>
        <dbReference type="Proteomes" id="UP001165283"/>
    </source>
</evidence>
<gene>
    <name evidence="2" type="ORF">KDL28_15675</name>
</gene>
<evidence type="ECO:0000313" key="2">
    <source>
        <dbReference type="EMBL" id="MCO1656498.1"/>
    </source>
</evidence>
<name>A0ABT1A0J6_9PSEU</name>
<feature type="region of interest" description="Disordered" evidence="1">
    <location>
        <begin position="44"/>
        <end position="65"/>
    </location>
</feature>
<dbReference type="RefSeq" id="WP_252439284.1">
    <property type="nucleotide sequence ID" value="NZ_JAGSOV010000035.1"/>
</dbReference>
<reference evidence="2" key="1">
    <citation type="submission" date="2021-04" db="EMBL/GenBank/DDBJ databases">
        <title>Pseudonocardia sp. nov., isolated from sandy soil of mangrove forest.</title>
        <authorList>
            <person name="Zan Z."/>
            <person name="Huang R."/>
            <person name="Liu W."/>
        </authorList>
    </citation>
    <scope>NUCLEOTIDE SEQUENCE</scope>
    <source>
        <strain evidence="2">S2-4</strain>
    </source>
</reference>
<sequence>MSADERSELVGEWAHSFEEDGDRTLVYRRDDYPFPPARRPREALRLEPDGGARVGRVGPADRREWTSGRWGVDGGRLVLDHGDVFDIVALAPDRLELGRPDQPGQGDDR</sequence>
<proteinExistence type="predicted"/>
<keyword evidence="3" id="KW-1185">Reference proteome</keyword>
<protein>
    <recommendedName>
        <fullName evidence="4">Immunity protein 53 of polymorphic toxin system</fullName>
    </recommendedName>
</protein>
<accession>A0ABT1A0J6</accession>
<dbReference type="Proteomes" id="UP001165283">
    <property type="component" value="Unassembled WGS sequence"/>
</dbReference>
<evidence type="ECO:0008006" key="4">
    <source>
        <dbReference type="Google" id="ProtNLM"/>
    </source>
</evidence>